<name>A0A0D8IY26_9FIRM</name>
<dbReference type="RefSeq" id="WP_050005583.1">
    <property type="nucleotide sequence ID" value="NZ_CAQJQL010000024.1"/>
</dbReference>
<accession>A0A0D8IY26</accession>
<dbReference type="PATRIC" id="fig|1550024.3.peg.2575"/>
<dbReference type="EMBL" id="LMUA01000005">
    <property type="protein sequence ID" value="KUE77061.1"/>
    <property type="molecule type" value="Genomic_DNA"/>
</dbReference>
<gene>
    <name evidence="2" type="ORF">ASJ35_05705</name>
    <name evidence="3" type="ORF">FYJ76_09000</name>
    <name evidence="1" type="ORF">TQ39_11310</name>
</gene>
<comment type="caution">
    <text evidence="1">The sequence shown here is derived from an EMBL/GenBank/DDBJ whole genome shotgun (WGS) entry which is preliminary data.</text>
</comment>
<dbReference type="Proteomes" id="UP000431913">
    <property type="component" value="Unassembled WGS sequence"/>
</dbReference>
<evidence type="ECO:0000313" key="5">
    <source>
        <dbReference type="Proteomes" id="UP000053433"/>
    </source>
</evidence>
<dbReference type="GeneID" id="42857169"/>
<dbReference type="AlphaFoldDB" id="A0A0D8IY26"/>
<reference evidence="3 6" key="3">
    <citation type="submission" date="2019-08" db="EMBL/GenBank/DDBJ databases">
        <title>In-depth cultivation of the pig gut microbiome towards novel bacterial diversity and tailored functional studies.</title>
        <authorList>
            <person name="Wylensek D."/>
            <person name="Hitch T.C.A."/>
            <person name="Clavel T."/>
        </authorList>
    </citation>
    <scope>NUCLEOTIDE SEQUENCE [LARGE SCALE GENOMIC DNA]</scope>
    <source>
        <strain evidence="3 6">WCA3-601-WT-6J</strain>
    </source>
</reference>
<dbReference type="EMBL" id="JXXK01000015">
    <property type="protein sequence ID" value="KJF39625.1"/>
    <property type="molecule type" value="Genomic_DNA"/>
</dbReference>
<organism evidence="1 4">
    <name type="scientific">Ruthenibacterium lactatiformans</name>
    <dbReference type="NCBI Taxonomy" id="1550024"/>
    <lineage>
        <taxon>Bacteria</taxon>
        <taxon>Bacillati</taxon>
        <taxon>Bacillota</taxon>
        <taxon>Clostridia</taxon>
        <taxon>Eubacteriales</taxon>
        <taxon>Oscillospiraceae</taxon>
        <taxon>Ruthenibacterium</taxon>
    </lineage>
</organism>
<reference evidence="1" key="1">
    <citation type="submission" date="2015-02" db="EMBL/GenBank/DDBJ databases">
        <title>A novel member of the family Ruminococcaceae isolated from human feces.</title>
        <authorList>
            <person name="Shkoporov A.N."/>
            <person name="Chaplin A.V."/>
            <person name="Motuzova O.V."/>
            <person name="Kafarskaia L.I."/>
            <person name="Khokhlova E.V."/>
            <person name="Efimov B.A."/>
        </authorList>
    </citation>
    <scope>NUCLEOTIDE SEQUENCE [LARGE SCALE GENOMIC DNA]</scope>
    <source>
        <strain evidence="1">585-1</strain>
    </source>
</reference>
<keyword evidence="4" id="KW-1185">Reference proteome</keyword>
<dbReference type="Proteomes" id="UP000032483">
    <property type="component" value="Unassembled WGS sequence"/>
</dbReference>
<evidence type="ECO:0000313" key="3">
    <source>
        <dbReference type="EMBL" id="MST92070.1"/>
    </source>
</evidence>
<evidence type="ECO:0000313" key="6">
    <source>
        <dbReference type="Proteomes" id="UP000431913"/>
    </source>
</evidence>
<evidence type="ECO:0000313" key="2">
    <source>
        <dbReference type="EMBL" id="KUE77061.1"/>
    </source>
</evidence>
<evidence type="ECO:0000313" key="4">
    <source>
        <dbReference type="Proteomes" id="UP000032483"/>
    </source>
</evidence>
<evidence type="ECO:0000313" key="1">
    <source>
        <dbReference type="EMBL" id="KJF39625.1"/>
    </source>
</evidence>
<sequence>MLLWGDLHNHCGITYGFGSLQNALKIARSHLDFCCITGHAMWPDIYARTPETEFIVDFHREGFKKLLEHWDEIRAEMARQNDGELVTFQSYEMHSSLYGDHHIISPDDTFPLIYRDSPARLVADCGVRAIAVPHHIGYTPGYRGINWELYDQNISPCVEVCSKHGCAMSETAPYPYYHDMGPRDSRNTVYAGLRRGSRFCFLGSTDHHAGFPGSYGDGLTAVLAKEKSREAIWEALLSGRAYAVTGDRIECDFTVNGQGLGETVRGAKRKLRCAVKGEYWADKLVIYKNCRPLAVLCGEQLRPKPARAYKLRVEMGWGNSEELTRWAGRITTDGRLAGANLYLRGRSLLSPTNHDGSPVEVNEIDNRVLEQDTQAFAWQCETVRNKSTLHPQTDAVVAEIEGGPDTVVNVTVNGRTHTASIAQLLDGGVTWHVKPWHSEAVKIHAAVPDSAYEMVLEAEDEGSGGMDVYHAEFAQKNGQWAFVSPIYAGL</sequence>
<protein>
    <recommendedName>
        <fullName evidence="7">DUF3604 domain-containing protein</fullName>
    </recommendedName>
</protein>
<dbReference type="InterPro" id="IPR016195">
    <property type="entry name" value="Pol/histidinol_Pase-like"/>
</dbReference>
<dbReference type="Gene3D" id="3.20.20.140">
    <property type="entry name" value="Metal-dependent hydrolases"/>
    <property type="match status" value="1"/>
</dbReference>
<reference evidence="2 5" key="2">
    <citation type="submission" date="2015-10" db="EMBL/GenBank/DDBJ databases">
        <title>A novel member of the family Ruminococcaceae isolated from human faeces.</title>
        <authorList>
            <person name="Shkoporov A.N."/>
            <person name="Chaplin A.V."/>
            <person name="Motuzova O.V."/>
            <person name="Kafarskaia L.I."/>
            <person name="Efimov B.A."/>
        </authorList>
    </citation>
    <scope>NUCLEOTIDE SEQUENCE [LARGE SCALE GENOMIC DNA]</scope>
    <source>
        <strain evidence="2 5">668</strain>
    </source>
</reference>
<evidence type="ECO:0008006" key="7">
    <source>
        <dbReference type="Google" id="ProtNLM"/>
    </source>
</evidence>
<dbReference type="EMBL" id="VUNJ01000008">
    <property type="protein sequence ID" value="MST92070.1"/>
    <property type="molecule type" value="Genomic_DNA"/>
</dbReference>
<dbReference type="SUPFAM" id="SSF89550">
    <property type="entry name" value="PHP domain-like"/>
    <property type="match status" value="1"/>
</dbReference>
<accession>A0A0W7TTF7</accession>
<dbReference type="Proteomes" id="UP000053433">
    <property type="component" value="Unassembled WGS sequence"/>
</dbReference>
<proteinExistence type="predicted"/>